<accession>A0A392S845</accession>
<protein>
    <submittedName>
        <fullName evidence="1">Uncharacterized protein</fullName>
    </submittedName>
</protein>
<dbReference type="Proteomes" id="UP000265520">
    <property type="component" value="Unassembled WGS sequence"/>
</dbReference>
<dbReference type="AlphaFoldDB" id="A0A392S845"/>
<evidence type="ECO:0000313" key="1">
    <source>
        <dbReference type="EMBL" id="MCI45113.1"/>
    </source>
</evidence>
<evidence type="ECO:0000313" key="2">
    <source>
        <dbReference type="Proteomes" id="UP000265520"/>
    </source>
</evidence>
<reference evidence="1 2" key="1">
    <citation type="journal article" date="2018" name="Front. Plant Sci.">
        <title>Red Clover (Trifolium pratense) and Zigzag Clover (T. medium) - A Picture of Genomic Similarities and Differences.</title>
        <authorList>
            <person name="Dluhosova J."/>
            <person name="Istvanek J."/>
            <person name="Nedelnik J."/>
            <person name="Repkova J."/>
        </authorList>
    </citation>
    <scope>NUCLEOTIDE SEQUENCE [LARGE SCALE GENOMIC DNA]</scope>
    <source>
        <strain evidence="2">cv. 10/8</strain>
        <tissue evidence="1">Leaf</tissue>
    </source>
</reference>
<comment type="caution">
    <text evidence="1">The sequence shown here is derived from an EMBL/GenBank/DDBJ whole genome shotgun (WGS) entry which is preliminary data.</text>
</comment>
<keyword evidence="2" id="KW-1185">Reference proteome</keyword>
<proteinExistence type="predicted"/>
<organism evidence="1 2">
    <name type="scientific">Trifolium medium</name>
    <dbReference type="NCBI Taxonomy" id="97028"/>
    <lineage>
        <taxon>Eukaryota</taxon>
        <taxon>Viridiplantae</taxon>
        <taxon>Streptophyta</taxon>
        <taxon>Embryophyta</taxon>
        <taxon>Tracheophyta</taxon>
        <taxon>Spermatophyta</taxon>
        <taxon>Magnoliopsida</taxon>
        <taxon>eudicotyledons</taxon>
        <taxon>Gunneridae</taxon>
        <taxon>Pentapetalae</taxon>
        <taxon>rosids</taxon>
        <taxon>fabids</taxon>
        <taxon>Fabales</taxon>
        <taxon>Fabaceae</taxon>
        <taxon>Papilionoideae</taxon>
        <taxon>50 kb inversion clade</taxon>
        <taxon>NPAAA clade</taxon>
        <taxon>Hologalegina</taxon>
        <taxon>IRL clade</taxon>
        <taxon>Trifolieae</taxon>
        <taxon>Trifolium</taxon>
    </lineage>
</organism>
<name>A0A392S845_9FABA</name>
<sequence>MSYFSTRANSIRLMLEPSSSNASSILTPFMEQGMVNFPES</sequence>
<feature type="non-terminal residue" evidence="1">
    <location>
        <position position="40"/>
    </location>
</feature>
<dbReference type="EMBL" id="LXQA010339722">
    <property type="protein sequence ID" value="MCI45113.1"/>
    <property type="molecule type" value="Genomic_DNA"/>
</dbReference>